<accession>Q69MQ4</accession>
<gene>
    <name evidence="2" type="primary">P0470H09.15</name>
</gene>
<organism evidence="2 3">
    <name type="scientific">Oryza sativa subsp. japonica</name>
    <name type="common">Rice</name>
    <dbReference type="NCBI Taxonomy" id="39947"/>
    <lineage>
        <taxon>Eukaryota</taxon>
        <taxon>Viridiplantae</taxon>
        <taxon>Streptophyta</taxon>
        <taxon>Embryophyta</taxon>
        <taxon>Tracheophyta</taxon>
        <taxon>Spermatophyta</taxon>
        <taxon>Magnoliopsida</taxon>
        <taxon>Liliopsida</taxon>
        <taxon>Poales</taxon>
        <taxon>Poaceae</taxon>
        <taxon>BOP clade</taxon>
        <taxon>Oryzoideae</taxon>
        <taxon>Oryzeae</taxon>
        <taxon>Oryzinae</taxon>
        <taxon>Oryza</taxon>
        <taxon>Oryza sativa</taxon>
    </lineage>
</organism>
<protein>
    <submittedName>
        <fullName evidence="2">Uncharacterized protein</fullName>
    </submittedName>
</protein>
<reference evidence="3" key="2">
    <citation type="journal article" date="2008" name="Nucleic Acids Res.">
        <title>The rice annotation project database (RAP-DB): 2008 update.</title>
        <authorList>
            <consortium name="The rice annotation project (RAP)"/>
        </authorList>
    </citation>
    <scope>GENOME REANNOTATION</scope>
    <source>
        <strain evidence="3">cv. Nipponbare</strain>
    </source>
</reference>
<name>Q69MQ4_ORYSJ</name>
<dbReference type="Proteomes" id="UP000000763">
    <property type="component" value="Chromosome 8"/>
</dbReference>
<proteinExistence type="predicted"/>
<dbReference type="AlphaFoldDB" id="Q69MQ4"/>
<feature type="compositionally biased region" description="Basic and acidic residues" evidence="1">
    <location>
        <begin position="35"/>
        <end position="111"/>
    </location>
</feature>
<dbReference type="EMBL" id="AP005741">
    <property type="protein sequence ID" value="BAD33861.1"/>
    <property type="molecule type" value="Genomic_DNA"/>
</dbReference>
<evidence type="ECO:0000313" key="2">
    <source>
        <dbReference type="EMBL" id="BAD33861.1"/>
    </source>
</evidence>
<sequence length="129" mass="14994">MTVATSAKGERGRAAARRRRGRANSGSDRPVGHLASERARDAGVRPDFERRRREIGAGEREFDKGESERYRERERESERTRGRKERLRERDGPREKKRPTTTEGGKLDFFRGNRFGGIRDLEIEFGFRT</sequence>
<evidence type="ECO:0000313" key="3">
    <source>
        <dbReference type="Proteomes" id="UP000000763"/>
    </source>
</evidence>
<evidence type="ECO:0000256" key="1">
    <source>
        <dbReference type="SAM" id="MobiDB-lite"/>
    </source>
</evidence>
<reference evidence="3" key="1">
    <citation type="journal article" date="2005" name="Nature">
        <title>The map-based sequence of the rice genome.</title>
        <authorList>
            <consortium name="International rice genome sequencing project (IRGSP)"/>
            <person name="Matsumoto T."/>
            <person name="Wu J."/>
            <person name="Kanamori H."/>
            <person name="Katayose Y."/>
            <person name="Fujisawa M."/>
            <person name="Namiki N."/>
            <person name="Mizuno H."/>
            <person name="Yamamoto K."/>
            <person name="Antonio B.A."/>
            <person name="Baba T."/>
            <person name="Sakata K."/>
            <person name="Nagamura Y."/>
            <person name="Aoki H."/>
            <person name="Arikawa K."/>
            <person name="Arita K."/>
            <person name="Bito T."/>
            <person name="Chiden Y."/>
            <person name="Fujitsuka N."/>
            <person name="Fukunaka R."/>
            <person name="Hamada M."/>
            <person name="Harada C."/>
            <person name="Hayashi A."/>
            <person name="Hijishita S."/>
            <person name="Honda M."/>
            <person name="Hosokawa S."/>
            <person name="Ichikawa Y."/>
            <person name="Idonuma A."/>
            <person name="Iijima M."/>
            <person name="Ikeda M."/>
            <person name="Ikeno M."/>
            <person name="Ito K."/>
            <person name="Ito S."/>
            <person name="Ito T."/>
            <person name="Ito Y."/>
            <person name="Ito Y."/>
            <person name="Iwabuchi A."/>
            <person name="Kamiya K."/>
            <person name="Karasawa W."/>
            <person name="Kurita K."/>
            <person name="Katagiri S."/>
            <person name="Kikuta A."/>
            <person name="Kobayashi H."/>
            <person name="Kobayashi N."/>
            <person name="Machita K."/>
            <person name="Maehara T."/>
            <person name="Masukawa M."/>
            <person name="Mizubayashi T."/>
            <person name="Mukai Y."/>
            <person name="Nagasaki H."/>
            <person name="Nagata Y."/>
            <person name="Naito S."/>
            <person name="Nakashima M."/>
            <person name="Nakama Y."/>
            <person name="Nakamichi Y."/>
            <person name="Nakamura M."/>
            <person name="Meguro A."/>
            <person name="Negishi M."/>
            <person name="Ohta I."/>
            <person name="Ohta T."/>
            <person name="Okamoto M."/>
            <person name="Ono N."/>
            <person name="Saji S."/>
            <person name="Sakaguchi M."/>
            <person name="Sakai K."/>
            <person name="Shibata M."/>
            <person name="Shimokawa T."/>
            <person name="Song J."/>
            <person name="Takazaki Y."/>
            <person name="Terasawa K."/>
            <person name="Tsugane M."/>
            <person name="Tsuji K."/>
            <person name="Ueda S."/>
            <person name="Waki K."/>
            <person name="Yamagata H."/>
            <person name="Yamamoto M."/>
            <person name="Yamamoto S."/>
            <person name="Yamane H."/>
            <person name="Yoshiki S."/>
            <person name="Yoshihara R."/>
            <person name="Yukawa K."/>
            <person name="Zhong H."/>
            <person name="Yano M."/>
            <person name="Yuan Q."/>
            <person name="Ouyang S."/>
            <person name="Liu J."/>
            <person name="Jones K.M."/>
            <person name="Gansberger K."/>
            <person name="Moffat K."/>
            <person name="Hill J."/>
            <person name="Bera J."/>
            <person name="Fadrosh D."/>
            <person name="Jin S."/>
            <person name="Johri S."/>
            <person name="Kim M."/>
            <person name="Overton L."/>
            <person name="Reardon M."/>
            <person name="Tsitrin T."/>
            <person name="Vuong H."/>
            <person name="Weaver B."/>
            <person name="Ciecko A."/>
            <person name="Tallon L."/>
            <person name="Jackson J."/>
            <person name="Pai G."/>
            <person name="Aken S.V."/>
            <person name="Utterback T."/>
            <person name="Reidmuller S."/>
            <person name="Feldblyum T."/>
            <person name="Hsiao J."/>
            <person name="Zismann V."/>
            <person name="Iobst S."/>
            <person name="de Vazeille A.R."/>
            <person name="Buell C.R."/>
            <person name="Ying K."/>
            <person name="Li Y."/>
            <person name="Lu T."/>
            <person name="Huang Y."/>
            <person name="Zhao Q."/>
            <person name="Feng Q."/>
            <person name="Zhang L."/>
            <person name="Zhu J."/>
            <person name="Weng Q."/>
            <person name="Mu J."/>
            <person name="Lu Y."/>
            <person name="Fan D."/>
            <person name="Liu Y."/>
            <person name="Guan J."/>
            <person name="Zhang Y."/>
            <person name="Yu S."/>
            <person name="Liu X."/>
            <person name="Zhang Y."/>
            <person name="Hong G."/>
            <person name="Han B."/>
            <person name="Choisne N."/>
            <person name="Demange N."/>
            <person name="Orjeda G."/>
            <person name="Samain S."/>
            <person name="Cattolico L."/>
            <person name="Pelletier E."/>
            <person name="Couloux A."/>
            <person name="Segurens B."/>
            <person name="Wincker P."/>
            <person name="D'Hont A."/>
            <person name="Scarpelli C."/>
            <person name="Weissenbach J."/>
            <person name="Salanoubat M."/>
            <person name="Quetier F."/>
            <person name="Yu Y."/>
            <person name="Kim H.R."/>
            <person name="Rambo T."/>
            <person name="Currie J."/>
            <person name="Collura K."/>
            <person name="Luo M."/>
            <person name="Yang T."/>
            <person name="Ammiraju J.S.S."/>
            <person name="Engler F."/>
            <person name="Soderlund C."/>
            <person name="Wing R.A."/>
            <person name="Palmer L.E."/>
            <person name="de la Bastide M."/>
            <person name="Spiegel L."/>
            <person name="Nascimento L."/>
            <person name="Zutavern T."/>
            <person name="O'Shaughnessy A."/>
            <person name="Dike S."/>
            <person name="Dedhia N."/>
            <person name="Preston R."/>
            <person name="Balija V."/>
            <person name="McCombie W.R."/>
            <person name="Chow T."/>
            <person name="Chen H."/>
            <person name="Chung M."/>
            <person name="Chen C."/>
            <person name="Shaw J."/>
            <person name="Wu H."/>
            <person name="Hsiao K."/>
            <person name="Chao Y."/>
            <person name="Chu M."/>
            <person name="Cheng C."/>
            <person name="Hour A."/>
            <person name="Lee P."/>
            <person name="Lin S."/>
            <person name="Lin Y."/>
            <person name="Liou J."/>
            <person name="Liu S."/>
            <person name="Hsing Y."/>
            <person name="Raghuvanshi S."/>
            <person name="Mohanty A."/>
            <person name="Bharti A.K."/>
            <person name="Gaur A."/>
            <person name="Gupta V."/>
            <person name="Kumar D."/>
            <person name="Ravi V."/>
            <person name="Vij S."/>
            <person name="Kapur A."/>
            <person name="Khurana P."/>
            <person name="Khurana P."/>
            <person name="Khurana J.P."/>
            <person name="Tyagi A.K."/>
            <person name="Gaikwad K."/>
            <person name="Singh A."/>
            <person name="Dalal V."/>
            <person name="Srivastava S."/>
            <person name="Dixit A."/>
            <person name="Pal A.K."/>
            <person name="Ghazi I.A."/>
            <person name="Yadav M."/>
            <person name="Pandit A."/>
            <person name="Bhargava A."/>
            <person name="Sureshbabu K."/>
            <person name="Batra K."/>
            <person name="Sharma T.R."/>
            <person name="Mohapatra T."/>
            <person name="Singh N.K."/>
            <person name="Messing J."/>
            <person name="Nelson A.B."/>
            <person name="Fuks G."/>
            <person name="Kavchok S."/>
            <person name="Keizer G."/>
            <person name="Linton E."/>
            <person name="Llaca V."/>
            <person name="Song R."/>
            <person name="Tanyolac B."/>
            <person name="Young S."/>
            <person name="Ho-Il K."/>
            <person name="Hahn J.H."/>
            <person name="Sangsakoo G."/>
            <person name="Vanavichit A."/>
            <person name="de Mattos Luiz.A.T."/>
            <person name="Zimmer P.D."/>
            <person name="Malone G."/>
            <person name="Dellagostin O."/>
            <person name="de Oliveira A.C."/>
            <person name="Bevan M."/>
            <person name="Bancroft I."/>
            <person name="Minx P."/>
            <person name="Cordum H."/>
            <person name="Wilson R."/>
            <person name="Cheng Z."/>
            <person name="Jin W."/>
            <person name="Jiang J."/>
            <person name="Leong S.A."/>
            <person name="Iwama H."/>
            <person name="Gojobori T."/>
            <person name="Itoh T."/>
            <person name="Niimura Y."/>
            <person name="Fujii Y."/>
            <person name="Habara T."/>
            <person name="Sakai H."/>
            <person name="Sato Y."/>
            <person name="Wilson G."/>
            <person name="Kumar K."/>
            <person name="McCouch S."/>
            <person name="Juretic N."/>
            <person name="Hoen D."/>
            <person name="Wright S."/>
            <person name="Bruskiewich R."/>
            <person name="Bureau T."/>
            <person name="Miyao A."/>
            <person name="Hirochika H."/>
            <person name="Nishikawa T."/>
            <person name="Kadowaki K."/>
            <person name="Sugiura M."/>
            <person name="Burr B."/>
            <person name="Sasaki T."/>
        </authorList>
    </citation>
    <scope>NUCLEOTIDE SEQUENCE [LARGE SCALE GENOMIC DNA]</scope>
    <source>
        <strain evidence="3">cv. Nipponbare</strain>
    </source>
</reference>
<feature type="region of interest" description="Disordered" evidence="1">
    <location>
        <begin position="1"/>
        <end position="111"/>
    </location>
</feature>